<evidence type="ECO:0000256" key="4">
    <source>
        <dbReference type="ARBA" id="ARBA00022692"/>
    </source>
</evidence>
<dbReference type="Proteomes" id="UP001372834">
    <property type="component" value="Unassembled WGS sequence"/>
</dbReference>
<evidence type="ECO:0000256" key="1">
    <source>
        <dbReference type="ARBA" id="ARBA00004651"/>
    </source>
</evidence>
<evidence type="ECO:0000256" key="11">
    <source>
        <dbReference type="SAM" id="Phobius"/>
    </source>
</evidence>
<feature type="transmembrane region" description="Helical" evidence="11">
    <location>
        <begin position="66"/>
        <end position="89"/>
    </location>
</feature>
<dbReference type="SUPFAM" id="SSF81321">
    <property type="entry name" value="Family A G protein-coupled receptor-like"/>
    <property type="match status" value="1"/>
</dbReference>
<feature type="domain" description="G-protein coupled receptors family 1 profile" evidence="12">
    <location>
        <begin position="1"/>
        <end position="320"/>
    </location>
</feature>
<evidence type="ECO:0000256" key="2">
    <source>
        <dbReference type="ARBA" id="ARBA00010663"/>
    </source>
</evidence>
<evidence type="ECO:0000256" key="6">
    <source>
        <dbReference type="ARBA" id="ARBA00023040"/>
    </source>
</evidence>
<dbReference type="AlphaFoldDB" id="A0AAN8XPP8"/>
<keyword evidence="6" id="KW-0297">G-protein coupled receptor</keyword>
<protein>
    <recommendedName>
        <fullName evidence="12">G-protein coupled receptors family 1 profile domain-containing protein</fullName>
    </recommendedName>
</protein>
<name>A0AAN8XPP8_POLSC</name>
<dbReference type="PANTHER" id="PTHR24247">
    <property type="entry name" value="5-HYDROXYTRYPTAMINE RECEPTOR"/>
    <property type="match status" value="1"/>
</dbReference>
<dbReference type="PANTHER" id="PTHR24247:SF228">
    <property type="entry name" value="5-HYDROXYTRYPTAMINE (SEROTONIN) RECEPTOR 2A, ISOFORM B"/>
    <property type="match status" value="1"/>
</dbReference>
<evidence type="ECO:0000256" key="10">
    <source>
        <dbReference type="SAM" id="MobiDB-lite"/>
    </source>
</evidence>
<dbReference type="GO" id="GO:0007210">
    <property type="term" value="P:serotonin receptor signaling pathway"/>
    <property type="evidence" value="ECO:0007669"/>
    <property type="project" value="TreeGrafter"/>
</dbReference>
<comment type="caution">
    <text evidence="13">The sequence shown here is derived from an EMBL/GenBank/DDBJ whole genome shotgun (WGS) entry which is preliminary data.</text>
</comment>
<gene>
    <name evidence="13" type="ORF">RUM43_001117</name>
</gene>
<evidence type="ECO:0000259" key="12">
    <source>
        <dbReference type="PROSITE" id="PS50262"/>
    </source>
</evidence>
<evidence type="ECO:0000313" key="13">
    <source>
        <dbReference type="EMBL" id="KAK6644844.1"/>
    </source>
</evidence>
<organism evidence="13 14">
    <name type="scientific">Polyplax serrata</name>
    <name type="common">Common mouse louse</name>
    <dbReference type="NCBI Taxonomy" id="468196"/>
    <lineage>
        <taxon>Eukaryota</taxon>
        <taxon>Metazoa</taxon>
        <taxon>Ecdysozoa</taxon>
        <taxon>Arthropoda</taxon>
        <taxon>Hexapoda</taxon>
        <taxon>Insecta</taxon>
        <taxon>Pterygota</taxon>
        <taxon>Neoptera</taxon>
        <taxon>Paraneoptera</taxon>
        <taxon>Psocodea</taxon>
        <taxon>Troctomorpha</taxon>
        <taxon>Phthiraptera</taxon>
        <taxon>Anoplura</taxon>
        <taxon>Polyplacidae</taxon>
        <taxon>Polyplax</taxon>
    </lineage>
</organism>
<evidence type="ECO:0000256" key="3">
    <source>
        <dbReference type="ARBA" id="ARBA00022475"/>
    </source>
</evidence>
<evidence type="ECO:0000256" key="5">
    <source>
        <dbReference type="ARBA" id="ARBA00022989"/>
    </source>
</evidence>
<keyword evidence="5 11" id="KW-1133">Transmembrane helix</keyword>
<dbReference type="EMBL" id="JAWJWE010000001">
    <property type="protein sequence ID" value="KAK6644844.1"/>
    <property type="molecule type" value="Genomic_DNA"/>
</dbReference>
<reference evidence="13 14" key="1">
    <citation type="submission" date="2023-10" db="EMBL/GenBank/DDBJ databases">
        <title>Genomes of two closely related lineages of the louse Polyplax serrata with different host specificities.</title>
        <authorList>
            <person name="Martinu J."/>
            <person name="Tarabai H."/>
            <person name="Stefka J."/>
            <person name="Hypsa V."/>
        </authorList>
    </citation>
    <scope>NUCLEOTIDE SEQUENCE [LARGE SCALE GENOMIC DNA]</scope>
    <source>
        <strain evidence="13">HR10_N</strain>
    </source>
</reference>
<feature type="region of interest" description="Disordered" evidence="10">
    <location>
        <begin position="185"/>
        <end position="210"/>
    </location>
</feature>
<evidence type="ECO:0000256" key="8">
    <source>
        <dbReference type="ARBA" id="ARBA00023170"/>
    </source>
</evidence>
<dbReference type="PRINTS" id="PR00237">
    <property type="entry name" value="GPCRRHODOPSN"/>
</dbReference>
<dbReference type="PROSITE" id="PS50262">
    <property type="entry name" value="G_PROTEIN_RECEP_F1_2"/>
    <property type="match status" value="1"/>
</dbReference>
<evidence type="ECO:0000256" key="9">
    <source>
        <dbReference type="ARBA" id="ARBA00023224"/>
    </source>
</evidence>
<dbReference type="GO" id="GO:0045202">
    <property type="term" value="C:synapse"/>
    <property type="evidence" value="ECO:0007669"/>
    <property type="project" value="GOC"/>
</dbReference>
<comment type="subcellular location">
    <subcellularLocation>
        <location evidence="1">Cell membrane</location>
        <topology evidence="1">Multi-pass membrane protein</topology>
    </subcellularLocation>
</comment>
<keyword evidence="9" id="KW-0807">Transducer</keyword>
<dbReference type="GO" id="GO:0007268">
    <property type="term" value="P:chemical synaptic transmission"/>
    <property type="evidence" value="ECO:0007669"/>
    <property type="project" value="TreeGrafter"/>
</dbReference>
<accession>A0AAN8XPP8</accession>
<dbReference type="FunFam" id="1.20.1070.10:FF:000367">
    <property type="entry name" value="Serotonin receptor 5-HT2 subtype"/>
    <property type="match status" value="1"/>
</dbReference>
<dbReference type="GO" id="GO:0007187">
    <property type="term" value="P:G protein-coupled receptor signaling pathway, coupled to cyclic nucleotide second messenger"/>
    <property type="evidence" value="ECO:0007669"/>
    <property type="project" value="TreeGrafter"/>
</dbReference>
<dbReference type="InterPro" id="IPR017452">
    <property type="entry name" value="GPCR_Rhodpsn_7TM"/>
</dbReference>
<dbReference type="GO" id="GO:0005886">
    <property type="term" value="C:plasma membrane"/>
    <property type="evidence" value="ECO:0007669"/>
    <property type="project" value="UniProtKB-SubCell"/>
</dbReference>
<dbReference type="Gene3D" id="1.20.1070.10">
    <property type="entry name" value="Rhodopsin 7-helix transmembrane proteins"/>
    <property type="match status" value="1"/>
</dbReference>
<dbReference type="GO" id="GO:0051378">
    <property type="term" value="F:serotonin binding"/>
    <property type="evidence" value="ECO:0007669"/>
    <property type="project" value="TreeGrafter"/>
</dbReference>
<proteinExistence type="inferred from homology"/>
<feature type="transmembrane region" description="Helical" evidence="11">
    <location>
        <begin position="109"/>
        <end position="131"/>
    </location>
</feature>
<feature type="transmembrane region" description="Helical" evidence="11">
    <location>
        <begin position="24"/>
        <end position="45"/>
    </location>
</feature>
<dbReference type="GO" id="GO:0030594">
    <property type="term" value="F:neurotransmitter receptor activity"/>
    <property type="evidence" value="ECO:0007669"/>
    <property type="project" value="TreeGrafter"/>
</dbReference>
<dbReference type="Pfam" id="PF00001">
    <property type="entry name" value="7tm_1"/>
    <property type="match status" value="1"/>
</dbReference>
<comment type="similarity">
    <text evidence="2">Belongs to the G-protein coupled receptor 1 family.</text>
</comment>
<dbReference type="GO" id="GO:0030425">
    <property type="term" value="C:dendrite"/>
    <property type="evidence" value="ECO:0007669"/>
    <property type="project" value="TreeGrafter"/>
</dbReference>
<evidence type="ECO:0000313" key="14">
    <source>
        <dbReference type="Proteomes" id="UP001372834"/>
    </source>
</evidence>
<keyword evidence="7 11" id="KW-0472">Membrane</keyword>
<dbReference type="GO" id="GO:0004993">
    <property type="term" value="F:G protein-coupled serotonin receptor activity"/>
    <property type="evidence" value="ECO:0007669"/>
    <property type="project" value="TreeGrafter"/>
</dbReference>
<sequence length="413" mass="46374">MVVKQENSLLPDRYWPFGMVWCNVYVTCDVLACSASIMHMTFISLGRYLGIRNPLKTRHATTKRLVGFKIAAVWLLSMVISSSITVLGLLNPSNIMPEPDMCVINNRAFFVFGSLAAFYIPMVIMVITYVLTVQLLRKKARFVAANPDSDCQFRRLGGRFIKQPTRTEYAKPQGTSHKLKLYNKKGGSNERCSSSHPHLSDERSVCDQGTQTPENIAKETRNFRLKSLKLQLTVGSSALNLRFLANRQKRQNLALNAVATEQKASKVLGVVFFTFVLCWTPFFILNVIFAACPDCHVPSHVVDTCLWLGYVSSTINPIIYTIFNKTFRAAFIRLLKCRCYKTTRPSRFRSVNDNRNMLHHLSTTAAGASALPISLAQLSTPLLNTPSSTSSSFLTMRTPTTPVNTYKIDENDC</sequence>
<evidence type="ECO:0000256" key="7">
    <source>
        <dbReference type="ARBA" id="ARBA00023136"/>
    </source>
</evidence>
<keyword evidence="3" id="KW-1003">Cell membrane</keyword>
<keyword evidence="8" id="KW-0675">Receptor</keyword>
<dbReference type="InterPro" id="IPR000276">
    <property type="entry name" value="GPCR_Rhodpsn"/>
</dbReference>
<keyword evidence="4 11" id="KW-0812">Transmembrane</keyword>
<feature type="transmembrane region" description="Helical" evidence="11">
    <location>
        <begin position="267"/>
        <end position="289"/>
    </location>
</feature>